<dbReference type="InParanoid" id="A0A151ZIV0"/>
<gene>
    <name evidence="2" type="ORF">DLAC_11623</name>
</gene>
<keyword evidence="3" id="KW-1185">Reference proteome</keyword>
<comment type="caution">
    <text evidence="2">The sequence shown here is derived from an EMBL/GenBank/DDBJ whole genome shotgun (WGS) entry which is preliminary data.</text>
</comment>
<keyword evidence="1" id="KW-0812">Transmembrane</keyword>
<accession>A0A151ZIV0</accession>
<proteinExistence type="predicted"/>
<protein>
    <submittedName>
        <fullName evidence="2">Uncharacterized protein</fullName>
    </submittedName>
</protein>
<evidence type="ECO:0000313" key="2">
    <source>
        <dbReference type="EMBL" id="KYQ93921.1"/>
    </source>
</evidence>
<feature type="transmembrane region" description="Helical" evidence="1">
    <location>
        <begin position="28"/>
        <end position="47"/>
    </location>
</feature>
<dbReference type="EMBL" id="LODT01000025">
    <property type="protein sequence ID" value="KYQ93921.1"/>
    <property type="molecule type" value="Genomic_DNA"/>
</dbReference>
<dbReference type="Proteomes" id="UP000076078">
    <property type="component" value="Unassembled WGS sequence"/>
</dbReference>
<organism evidence="2 3">
    <name type="scientific">Tieghemostelium lacteum</name>
    <name type="common">Slime mold</name>
    <name type="synonym">Dictyostelium lacteum</name>
    <dbReference type="NCBI Taxonomy" id="361077"/>
    <lineage>
        <taxon>Eukaryota</taxon>
        <taxon>Amoebozoa</taxon>
        <taxon>Evosea</taxon>
        <taxon>Eumycetozoa</taxon>
        <taxon>Dictyostelia</taxon>
        <taxon>Dictyosteliales</taxon>
        <taxon>Raperosteliaceae</taxon>
        <taxon>Tieghemostelium</taxon>
    </lineage>
</organism>
<name>A0A151ZIV0_TIELA</name>
<keyword evidence="1" id="KW-0472">Membrane</keyword>
<keyword evidence="1" id="KW-1133">Transmembrane helix</keyword>
<evidence type="ECO:0000313" key="3">
    <source>
        <dbReference type="Proteomes" id="UP000076078"/>
    </source>
</evidence>
<reference evidence="2 3" key="1">
    <citation type="submission" date="2015-12" db="EMBL/GenBank/DDBJ databases">
        <title>Dictyostelia acquired genes for synthesis and detection of signals that induce cell-type specialization by lateral gene transfer from prokaryotes.</title>
        <authorList>
            <person name="Gloeckner G."/>
            <person name="Schaap P."/>
        </authorList>
    </citation>
    <scope>NUCLEOTIDE SEQUENCE [LARGE SCALE GENOMIC DNA]</scope>
    <source>
        <strain evidence="2 3">TK</strain>
    </source>
</reference>
<dbReference type="AlphaFoldDB" id="A0A151ZIV0"/>
<sequence>MMVVWYFFFFRWKREMKFYGDLRNYGKFNYLFFFCCRCTLISNYLLWEVMLLKMMMKFNNKLVFFFSVVKGCVDDG</sequence>
<evidence type="ECO:0000256" key="1">
    <source>
        <dbReference type="SAM" id="Phobius"/>
    </source>
</evidence>